<dbReference type="Proteomes" id="UP000315677">
    <property type="component" value="Unassembled WGS sequence"/>
</dbReference>
<proteinExistence type="predicted"/>
<sequence>MKPPVAVNRPFVRIIWILKAPYGPLRSYSV</sequence>
<dbReference type="EMBL" id="VFPA01000003">
    <property type="protein sequence ID" value="TQM09488.1"/>
    <property type="molecule type" value="Genomic_DNA"/>
</dbReference>
<evidence type="ECO:0000313" key="2">
    <source>
        <dbReference type="Proteomes" id="UP000315677"/>
    </source>
</evidence>
<name>A0A543DJH7_9PSEU</name>
<evidence type="ECO:0000313" key="1">
    <source>
        <dbReference type="EMBL" id="TQM09488.1"/>
    </source>
</evidence>
<reference evidence="1 2" key="1">
    <citation type="submission" date="2019-06" db="EMBL/GenBank/DDBJ databases">
        <title>Sequencing the genomes of 1000 actinobacteria strains.</title>
        <authorList>
            <person name="Klenk H.-P."/>
        </authorList>
    </citation>
    <scope>NUCLEOTIDE SEQUENCE [LARGE SCALE GENOMIC DNA]</scope>
    <source>
        <strain evidence="1 2">DSM 45301</strain>
    </source>
</reference>
<comment type="caution">
    <text evidence="1">The sequence shown here is derived from an EMBL/GenBank/DDBJ whole genome shotgun (WGS) entry which is preliminary data.</text>
</comment>
<accession>A0A543DJH7</accession>
<organism evidence="1 2">
    <name type="scientific">Pseudonocardia kunmingensis</name>
    <dbReference type="NCBI Taxonomy" id="630975"/>
    <lineage>
        <taxon>Bacteria</taxon>
        <taxon>Bacillati</taxon>
        <taxon>Actinomycetota</taxon>
        <taxon>Actinomycetes</taxon>
        <taxon>Pseudonocardiales</taxon>
        <taxon>Pseudonocardiaceae</taxon>
        <taxon>Pseudonocardia</taxon>
    </lineage>
</organism>
<protein>
    <submittedName>
        <fullName evidence="1">Uncharacterized protein</fullName>
    </submittedName>
</protein>
<gene>
    <name evidence="1" type="ORF">FB558_5247</name>
</gene>
<keyword evidence="2" id="KW-1185">Reference proteome</keyword>
<dbReference type="AlphaFoldDB" id="A0A543DJH7"/>